<name>J9GBV3_9ZZZZ</name>
<accession>J9GBV3</accession>
<reference evidence="1" key="1">
    <citation type="journal article" date="2012" name="PLoS ONE">
        <title>Gene sets for utilization of primary and secondary nutrition supplies in the distal gut of endangered iberian lynx.</title>
        <authorList>
            <person name="Alcaide M."/>
            <person name="Messina E."/>
            <person name="Richter M."/>
            <person name="Bargiela R."/>
            <person name="Peplies J."/>
            <person name="Huws S.A."/>
            <person name="Newbold C.J."/>
            <person name="Golyshin P.N."/>
            <person name="Simon M.A."/>
            <person name="Lopez G."/>
            <person name="Yakimov M.M."/>
            <person name="Ferrer M."/>
        </authorList>
    </citation>
    <scope>NUCLEOTIDE SEQUENCE</scope>
</reference>
<dbReference type="EMBL" id="AMCI01003903">
    <property type="protein sequence ID" value="EJW99237.1"/>
    <property type="molecule type" value="Genomic_DNA"/>
</dbReference>
<proteinExistence type="predicted"/>
<gene>
    <name evidence="1" type="ORF">EVA_12655</name>
</gene>
<dbReference type="AlphaFoldDB" id="J9GBV3"/>
<evidence type="ECO:0000313" key="1">
    <source>
        <dbReference type="EMBL" id="EJW99237.1"/>
    </source>
</evidence>
<protein>
    <recommendedName>
        <fullName evidence="2">DUF4248 domain-containing protein</fullName>
    </recommendedName>
</protein>
<evidence type="ECO:0008006" key="2">
    <source>
        <dbReference type="Google" id="ProtNLM"/>
    </source>
</evidence>
<comment type="caution">
    <text evidence="1">The sequence shown here is derived from an EMBL/GenBank/DDBJ whole genome shotgun (WGS) entry which is preliminary data.</text>
</comment>
<dbReference type="Pfam" id="PF14053">
    <property type="entry name" value="DUF4248"/>
    <property type="match status" value="1"/>
</dbReference>
<dbReference type="InterPro" id="IPR025342">
    <property type="entry name" value="DUF4248"/>
</dbReference>
<sequence>MEKANISSKKEIARLYFPGLDDHQACNGLRRWIKQCVELESKLIQTGYVPKQRSFTPRQLELIFEYLGDPLKV</sequence>
<organism evidence="1">
    <name type="scientific">gut metagenome</name>
    <dbReference type="NCBI Taxonomy" id="749906"/>
    <lineage>
        <taxon>unclassified sequences</taxon>
        <taxon>metagenomes</taxon>
        <taxon>organismal metagenomes</taxon>
    </lineage>
</organism>